<evidence type="ECO:0000256" key="3">
    <source>
        <dbReference type="ARBA" id="ARBA00022670"/>
    </source>
</evidence>
<name>A0AAW2YPM9_9EUKA</name>
<evidence type="ECO:0000256" key="1">
    <source>
        <dbReference type="ARBA" id="ARBA00001941"/>
    </source>
</evidence>
<dbReference type="GO" id="GO:0046872">
    <property type="term" value="F:metal ion binding"/>
    <property type="evidence" value="ECO:0007669"/>
    <property type="project" value="UniProtKB-KW"/>
</dbReference>
<dbReference type="AlphaFoldDB" id="A0AAW2YPM9"/>
<dbReference type="SUPFAM" id="SSF55031">
    <property type="entry name" value="Bacterial exopeptidase dimerisation domain"/>
    <property type="match status" value="1"/>
</dbReference>
<evidence type="ECO:0000256" key="5">
    <source>
        <dbReference type="ARBA" id="ARBA00022801"/>
    </source>
</evidence>
<evidence type="ECO:0000256" key="6">
    <source>
        <dbReference type="ARBA" id="ARBA00022833"/>
    </source>
</evidence>
<dbReference type="PANTHER" id="PTHR43501">
    <property type="entry name" value="CYTOSOL NON-SPECIFIC DIPEPTIDASE"/>
    <property type="match status" value="1"/>
</dbReference>
<feature type="domain" description="Peptidase M20 dimerisation" evidence="10">
    <location>
        <begin position="245"/>
        <end position="325"/>
    </location>
</feature>
<dbReference type="Pfam" id="PF07687">
    <property type="entry name" value="M20_dimer"/>
    <property type="match status" value="1"/>
</dbReference>
<proteinExistence type="predicted"/>
<keyword evidence="9" id="KW-0732">Signal</keyword>
<feature type="signal peptide" evidence="9">
    <location>
        <begin position="1"/>
        <end position="16"/>
    </location>
</feature>
<dbReference type="NCBIfam" id="TIGR01893">
    <property type="entry name" value="aa-his-dipept"/>
    <property type="match status" value="1"/>
</dbReference>
<sequence>MNPIITLAFFLPLILAYTVLPEEFHAENPNLIILKNDTCMPLIDLEPKIVFNYFCGITKTPRPSGKLHLITKYLEEFATKNRFDLKKDEIGNILVVVPASRGFENSKSLCLQSHIDMVTEKDEAHKDFDFDSQPIQLILDEGWLRANGTTLGGDNGLGMSLALSVATDPTIKHGPLELLFTIDEEVGLVGATGLQHGFVNSHHVLNLDGSFSPIIIGCAGGKTTTGTLNYKTEASSGPTLGITVEGLRGGHSGVDVIKQRANAIKLLTRILFELIDQHVDFKLISLEGGAAHNAIPRYAHALIRARDVKKVQDIVSVVAEHAKSEFALSDPKIKISTQNVEGNYDNIVHDDAVKMILTLNALPHGCTALNLEQGQNKPRTSTNLASVKTVNGVFTVLTSQRSDYDSERDALTSNVISVFELAKFEKVKVDGVFPGWVPNPNSVLSKTAQQVFKTLFNKDVELTTIHGGLEAGIITTKIDEKYNADAISFGVHVDDAHSPTEKFRVADLEPAYRFIKALVDALK</sequence>
<keyword evidence="7" id="KW-0482">Metalloprotease</keyword>
<comment type="caution">
    <text evidence="11">The sequence shown here is derived from an EMBL/GenBank/DDBJ whole genome shotgun (WGS) entry which is preliminary data.</text>
</comment>
<dbReference type="InterPro" id="IPR011650">
    <property type="entry name" value="Peptidase_M20_dimer"/>
</dbReference>
<keyword evidence="4" id="KW-0479">Metal-binding</keyword>
<dbReference type="InterPro" id="IPR002933">
    <property type="entry name" value="Peptidase_M20"/>
</dbReference>
<dbReference type="InterPro" id="IPR001160">
    <property type="entry name" value="Peptidase_M20C"/>
</dbReference>
<dbReference type="PIRSF" id="PIRSF016599">
    <property type="entry name" value="Xaa-His_dipept"/>
    <property type="match status" value="1"/>
</dbReference>
<dbReference type="GO" id="GO:0070573">
    <property type="term" value="F:metallodipeptidase activity"/>
    <property type="evidence" value="ECO:0007669"/>
    <property type="project" value="TreeGrafter"/>
</dbReference>
<organism evidence="11 12">
    <name type="scientific">Acrasis kona</name>
    <dbReference type="NCBI Taxonomy" id="1008807"/>
    <lineage>
        <taxon>Eukaryota</taxon>
        <taxon>Discoba</taxon>
        <taxon>Heterolobosea</taxon>
        <taxon>Tetramitia</taxon>
        <taxon>Eutetramitia</taxon>
        <taxon>Acrasidae</taxon>
        <taxon>Acrasis</taxon>
    </lineage>
</organism>
<evidence type="ECO:0000313" key="12">
    <source>
        <dbReference type="Proteomes" id="UP001431209"/>
    </source>
</evidence>
<gene>
    <name evidence="11" type="ORF">AKO1_009595</name>
</gene>
<dbReference type="Proteomes" id="UP001431209">
    <property type="component" value="Unassembled WGS sequence"/>
</dbReference>
<dbReference type="SUPFAM" id="SSF53187">
    <property type="entry name" value="Zn-dependent exopeptidases"/>
    <property type="match status" value="1"/>
</dbReference>
<dbReference type="Gene3D" id="3.40.630.10">
    <property type="entry name" value="Zn peptidases"/>
    <property type="match status" value="2"/>
</dbReference>
<keyword evidence="3" id="KW-0645">Protease</keyword>
<evidence type="ECO:0000259" key="10">
    <source>
        <dbReference type="Pfam" id="PF07687"/>
    </source>
</evidence>
<feature type="chain" id="PRO_5043385718" evidence="9">
    <location>
        <begin position="17"/>
        <end position="523"/>
    </location>
</feature>
<dbReference type="GO" id="GO:0006508">
    <property type="term" value="P:proteolysis"/>
    <property type="evidence" value="ECO:0007669"/>
    <property type="project" value="UniProtKB-KW"/>
</dbReference>
<evidence type="ECO:0000313" key="11">
    <source>
        <dbReference type="EMBL" id="KAL0479180.1"/>
    </source>
</evidence>
<dbReference type="PANTHER" id="PTHR43501:SF1">
    <property type="entry name" value="CYTOSOL NON-SPECIFIC DIPEPTIDASE"/>
    <property type="match status" value="1"/>
</dbReference>
<protein>
    <submittedName>
        <fullName evidence="11">Cytosol non-specific dipeptidase</fullName>
    </submittedName>
</protein>
<keyword evidence="5" id="KW-0378">Hydrolase</keyword>
<accession>A0AAW2YPM9</accession>
<keyword evidence="8" id="KW-0170">Cobalt</keyword>
<dbReference type="Pfam" id="PF01546">
    <property type="entry name" value="Peptidase_M20"/>
    <property type="match status" value="1"/>
</dbReference>
<dbReference type="PRINTS" id="PR00934">
    <property type="entry name" value="XHISDIPTASE"/>
</dbReference>
<keyword evidence="12" id="KW-1185">Reference proteome</keyword>
<evidence type="ECO:0000256" key="4">
    <source>
        <dbReference type="ARBA" id="ARBA00022723"/>
    </source>
</evidence>
<dbReference type="InterPro" id="IPR036264">
    <property type="entry name" value="Bact_exopeptidase_dim_dom"/>
</dbReference>
<evidence type="ECO:0000256" key="2">
    <source>
        <dbReference type="ARBA" id="ARBA00001947"/>
    </source>
</evidence>
<evidence type="ECO:0000256" key="8">
    <source>
        <dbReference type="ARBA" id="ARBA00023285"/>
    </source>
</evidence>
<dbReference type="GO" id="GO:0005829">
    <property type="term" value="C:cytosol"/>
    <property type="evidence" value="ECO:0007669"/>
    <property type="project" value="TreeGrafter"/>
</dbReference>
<comment type="cofactor">
    <cofactor evidence="2">
        <name>Zn(2+)</name>
        <dbReference type="ChEBI" id="CHEBI:29105"/>
    </cofactor>
</comment>
<comment type="cofactor">
    <cofactor evidence="1">
        <name>Co(2+)</name>
        <dbReference type="ChEBI" id="CHEBI:48828"/>
    </cofactor>
</comment>
<dbReference type="EMBL" id="JAOPGA020000507">
    <property type="protein sequence ID" value="KAL0479180.1"/>
    <property type="molecule type" value="Genomic_DNA"/>
</dbReference>
<evidence type="ECO:0000256" key="7">
    <source>
        <dbReference type="ARBA" id="ARBA00023049"/>
    </source>
</evidence>
<reference evidence="11 12" key="1">
    <citation type="submission" date="2024-03" db="EMBL/GenBank/DDBJ databases">
        <title>The Acrasis kona genome and developmental transcriptomes reveal deep origins of eukaryotic multicellular pathways.</title>
        <authorList>
            <person name="Sheikh S."/>
            <person name="Fu C.-J."/>
            <person name="Brown M.W."/>
            <person name="Baldauf S.L."/>
        </authorList>
    </citation>
    <scope>NUCLEOTIDE SEQUENCE [LARGE SCALE GENOMIC DNA]</scope>
    <source>
        <strain evidence="11 12">ATCC MYA-3509</strain>
    </source>
</reference>
<dbReference type="FunFam" id="3.40.630.10:FF:000015">
    <property type="entry name" value="Aminoacyl-histidine dipeptidase PepD"/>
    <property type="match status" value="1"/>
</dbReference>
<keyword evidence="6" id="KW-0862">Zinc</keyword>
<evidence type="ECO:0000256" key="9">
    <source>
        <dbReference type="SAM" id="SignalP"/>
    </source>
</evidence>